<dbReference type="PRINTS" id="PR00111">
    <property type="entry name" value="ABHYDROLASE"/>
</dbReference>
<dbReference type="InterPro" id="IPR000073">
    <property type="entry name" value="AB_hydrolase_1"/>
</dbReference>
<proteinExistence type="predicted"/>
<gene>
    <name evidence="2" type="ORF">KCQ71_01580</name>
</gene>
<reference evidence="2 3" key="1">
    <citation type="submission" date="2021-04" db="EMBL/GenBank/DDBJ databases">
        <title>Ruania sp. nov., isolated from sandy soil of mangrove forest.</title>
        <authorList>
            <person name="Ge X."/>
            <person name="Huang R."/>
            <person name="Liu W."/>
        </authorList>
    </citation>
    <scope>NUCLEOTIDE SEQUENCE [LARGE SCALE GENOMIC DNA]</scope>
    <source>
        <strain evidence="2 3">N2-46</strain>
    </source>
</reference>
<dbReference type="Proteomes" id="UP000826651">
    <property type="component" value="Unassembled WGS sequence"/>
</dbReference>
<dbReference type="GO" id="GO:0016787">
    <property type="term" value="F:hydrolase activity"/>
    <property type="evidence" value="ECO:0007669"/>
    <property type="project" value="UniProtKB-KW"/>
</dbReference>
<comment type="caution">
    <text evidence="2">The sequence shown here is derived from an EMBL/GenBank/DDBJ whole genome shotgun (WGS) entry which is preliminary data.</text>
</comment>
<organism evidence="2 3">
    <name type="scientific">Occultella gossypii</name>
    <dbReference type="NCBI Taxonomy" id="2800820"/>
    <lineage>
        <taxon>Bacteria</taxon>
        <taxon>Bacillati</taxon>
        <taxon>Actinomycetota</taxon>
        <taxon>Actinomycetes</taxon>
        <taxon>Micrococcales</taxon>
        <taxon>Ruaniaceae</taxon>
        <taxon>Occultella</taxon>
    </lineage>
</organism>
<accession>A0ABS7S3F3</accession>
<feature type="domain" description="AB hydrolase-1" evidence="1">
    <location>
        <begin position="32"/>
        <end position="280"/>
    </location>
</feature>
<dbReference type="PANTHER" id="PTHR43194">
    <property type="entry name" value="HYDROLASE ALPHA/BETA FOLD FAMILY"/>
    <property type="match status" value="1"/>
</dbReference>
<dbReference type="InterPro" id="IPR000639">
    <property type="entry name" value="Epox_hydrolase-like"/>
</dbReference>
<dbReference type="InterPro" id="IPR029058">
    <property type="entry name" value="AB_hydrolase_fold"/>
</dbReference>
<dbReference type="EMBL" id="JAGSHT010000002">
    <property type="protein sequence ID" value="MBZ2194827.1"/>
    <property type="molecule type" value="Genomic_DNA"/>
</dbReference>
<dbReference type="SUPFAM" id="SSF53474">
    <property type="entry name" value="alpha/beta-Hydrolases"/>
    <property type="match status" value="1"/>
</dbReference>
<dbReference type="PRINTS" id="PR00412">
    <property type="entry name" value="EPOXHYDRLASE"/>
</dbReference>
<evidence type="ECO:0000259" key="1">
    <source>
        <dbReference type="Pfam" id="PF00561"/>
    </source>
</evidence>
<dbReference type="PANTHER" id="PTHR43194:SF5">
    <property type="entry name" value="PIMELOYL-[ACYL-CARRIER PROTEIN] METHYL ESTER ESTERASE"/>
    <property type="match status" value="1"/>
</dbReference>
<dbReference type="RefSeq" id="WP_223402121.1">
    <property type="nucleotide sequence ID" value="NZ_JAGSHT010000002.1"/>
</dbReference>
<evidence type="ECO:0000313" key="2">
    <source>
        <dbReference type="EMBL" id="MBZ2194827.1"/>
    </source>
</evidence>
<dbReference type="Gene3D" id="3.40.50.1820">
    <property type="entry name" value="alpha/beta hydrolase"/>
    <property type="match status" value="1"/>
</dbReference>
<dbReference type="InterPro" id="IPR050228">
    <property type="entry name" value="Carboxylesterase_BioH"/>
</dbReference>
<keyword evidence="2" id="KW-0378">Hydrolase</keyword>
<dbReference type="Pfam" id="PF00561">
    <property type="entry name" value="Abhydrolase_1"/>
    <property type="match status" value="1"/>
</dbReference>
<keyword evidence="3" id="KW-1185">Reference proteome</keyword>
<name>A0ABS7S3F3_9MICO</name>
<sequence>MERNRSIIDLPWGPVSYLHWSPAAEATSSPSVVVLLHGGNADNASLSWGALGGHLADAGHRVIAPDHPGFGESPRAPWTATQDRLVAYVGEFVDAMGLEEYAIGGLSLGGGLTIGHVLARPERVTGAMLFGSYGLQDRLTDGWLSLPTQILTWLALRTGLLGLAQEAYARSPRLLADGMRQIVRSPDRLTEELLAEITVAARRKDARVAFEQLQRDQVLPNRTRTNYLDRLQDFAPPTLVVHGSRDSGVPVARARAAAARIPDARLLVIEGAGHWVQRDRPDLVTPAVVRFLDTQGARNGGDDAAPAHS</sequence>
<protein>
    <submittedName>
        <fullName evidence="2">Alpha/beta hydrolase</fullName>
    </submittedName>
</protein>
<evidence type="ECO:0000313" key="3">
    <source>
        <dbReference type="Proteomes" id="UP000826651"/>
    </source>
</evidence>